<evidence type="ECO:0000256" key="1">
    <source>
        <dbReference type="SAM" id="MobiDB-lite"/>
    </source>
</evidence>
<keyword evidence="4" id="KW-1185">Reference proteome</keyword>
<dbReference type="SUPFAM" id="SSF159941">
    <property type="entry name" value="MM3350-like"/>
    <property type="match status" value="1"/>
</dbReference>
<feature type="domain" description="Plasmid pRiA4b Orf3-like" evidence="2">
    <location>
        <begin position="3"/>
        <end position="134"/>
    </location>
</feature>
<name>A0A318UP74_9SPHI</name>
<dbReference type="AlphaFoldDB" id="A0A318UP74"/>
<feature type="compositionally biased region" description="Acidic residues" evidence="1">
    <location>
        <begin position="197"/>
        <end position="211"/>
    </location>
</feature>
<comment type="caution">
    <text evidence="3">The sequence shown here is derived from an EMBL/GenBank/DDBJ whole genome shotgun (WGS) entry which is preliminary data.</text>
</comment>
<dbReference type="Gene3D" id="3.10.290.30">
    <property type="entry name" value="MM3350-like"/>
    <property type="match status" value="1"/>
</dbReference>
<organism evidence="3 4">
    <name type="scientific">Pedobacter nutrimenti</name>
    <dbReference type="NCBI Taxonomy" id="1241337"/>
    <lineage>
        <taxon>Bacteria</taxon>
        <taxon>Pseudomonadati</taxon>
        <taxon>Bacteroidota</taxon>
        <taxon>Sphingobacteriia</taxon>
        <taxon>Sphingobacteriales</taxon>
        <taxon>Sphingobacteriaceae</taxon>
        <taxon>Pedobacter</taxon>
    </lineage>
</organism>
<evidence type="ECO:0000259" key="2">
    <source>
        <dbReference type="Pfam" id="PF07929"/>
    </source>
</evidence>
<dbReference type="Proteomes" id="UP000248198">
    <property type="component" value="Unassembled WGS sequence"/>
</dbReference>
<evidence type="ECO:0000313" key="4">
    <source>
        <dbReference type="Proteomes" id="UP000248198"/>
    </source>
</evidence>
<dbReference type="OrthoDB" id="666725at2"/>
<dbReference type="RefSeq" id="WP_110833393.1">
    <property type="nucleotide sequence ID" value="NZ_QKLU01000006.1"/>
</dbReference>
<reference evidence="3 4" key="1">
    <citation type="submission" date="2018-06" db="EMBL/GenBank/DDBJ databases">
        <title>Genomic Encyclopedia of Archaeal and Bacterial Type Strains, Phase II (KMG-II): from individual species to whole genera.</title>
        <authorList>
            <person name="Goeker M."/>
        </authorList>
    </citation>
    <scope>NUCLEOTIDE SEQUENCE [LARGE SCALE GENOMIC DNA]</scope>
    <source>
        <strain evidence="3 4">DSM 27372</strain>
    </source>
</reference>
<dbReference type="Pfam" id="PF07929">
    <property type="entry name" value="PRiA4_ORF3"/>
    <property type="match status" value="1"/>
</dbReference>
<dbReference type="InterPro" id="IPR012912">
    <property type="entry name" value="Plasmid_pRiA4b_Orf3-like"/>
</dbReference>
<evidence type="ECO:0000313" key="3">
    <source>
        <dbReference type="EMBL" id="PYF72498.1"/>
    </source>
</evidence>
<accession>A0A318UP74</accession>
<gene>
    <name evidence="3" type="ORF">B0O44_106153</name>
</gene>
<feature type="region of interest" description="Disordered" evidence="1">
    <location>
        <begin position="166"/>
        <end position="220"/>
    </location>
</feature>
<sequence>MAIYRFRISFEDFDEVVREIDIKSTQNFEDLHRAIHRSTGYNAEKSSSFYVSADNWIKGDEIAYLPNQRKTDRGVALMETSKLSSFIEDPHQKFYYTYNFERPFDFHVELIRIILETDPGIEYPFLFKSTGEAPKIIDKNSNPVAVSSNPVSDEFDFLNEMDFVPEDTDELEAMGGSGINAKEEDEESESDDHHQEDEEDEFSDNENYSDEDYGHKEEDY</sequence>
<protein>
    <submittedName>
        <fullName evidence="3">PRiA4b ORF-3-like protein</fullName>
    </submittedName>
</protein>
<dbReference type="EMBL" id="QKLU01000006">
    <property type="protein sequence ID" value="PYF72498.1"/>
    <property type="molecule type" value="Genomic_DNA"/>
</dbReference>
<dbReference type="InterPro" id="IPR024047">
    <property type="entry name" value="MM3350-like_sf"/>
</dbReference>
<proteinExistence type="predicted"/>